<evidence type="ECO:0000313" key="7">
    <source>
        <dbReference type="EMBL" id="QNN66900.1"/>
    </source>
</evidence>
<sequence length="172" mass="18777">MVDAARTRSWSRIAIVTVPLIVLLGSASGWLSNSGYGNDWFDGLRKPFFMPPGWAFGLVWPILYALMGVALAMVLSEPPSQRRRTGLVLFFVQLAMNFAWSPIFFAAHDITLAKYVIFVMAVVAAGAAGQFLRLRRTAGLLLIPYLAWLIFAATLNSAIEDLNHGAGTALFG</sequence>
<organism evidence="7 8">
    <name type="scientific">Sphingomonas lutea</name>
    <dbReference type="NCBI Taxonomy" id="1045317"/>
    <lineage>
        <taxon>Bacteria</taxon>
        <taxon>Pseudomonadati</taxon>
        <taxon>Pseudomonadota</taxon>
        <taxon>Alphaproteobacteria</taxon>
        <taxon>Sphingomonadales</taxon>
        <taxon>Sphingomonadaceae</taxon>
        <taxon>Sphingomonas</taxon>
    </lineage>
</organism>
<evidence type="ECO:0000256" key="1">
    <source>
        <dbReference type="ARBA" id="ARBA00004141"/>
    </source>
</evidence>
<dbReference type="GO" id="GO:0016020">
    <property type="term" value="C:membrane"/>
    <property type="evidence" value="ECO:0007669"/>
    <property type="project" value="UniProtKB-SubCell"/>
</dbReference>
<protein>
    <submittedName>
        <fullName evidence="7">Tryptophan-rich sensory protein</fullName>
    </submittedName>
</protein>
<comment type="similarity">
    <text evidence="2">Belongs to the TspO/BZRP family.</text>
</comment>
<dbReference type="GO" id="GO:0033013">
    <property type="term" value="P:tetrapyrrole metabolic process"/>
    <property type="evidence" value="ECO:0007669"/>
    <property type="project" value="UniProtKB-ARBA"/>
</dbReference>
<dbReference type="EMBL" id="CP060718">
    <property type="protein sequence ID" value="QNN66900.1"/>
    <property type="molecule type" value="Genomic_DNA"/>
</dbReference>
<dbReference type="CDD" id="cd15904">
    <property type="entry name" value="TSPO_MBR"/>
    <property type="match status" value="1"/>
</dbReference>
<dbReference type="KEGG" id="slut:H9L13_09590"/>
<keyword evidence="8" id="KW-1185">Reference proteome</keyword>
<evidence type="ECO:0000313" key="8">
    <source>
        <dbReference type="Proteomes" id="UP000515971"/>
    </source>
</evidence>
<dbReference type="AlphaFoldDB" id="A0A7G9SGC5"/>
<dbReference type="InterPro" id="IPR038330">
    <property type="entry name" value="TspO/MBR-related_sf"/>
</dbReference>
<dbReference type="PANTHER" id="PTHR10057:SF0">
    <property type="entry name" value="TRANSLOCATOR PROTEIN"/>
    <property type="match status" value="1"/>
</dbReference>
<dbReference type="RefSeq" id="WP_187537492.1">
    <property type="nucleotide sequence ID" value="NZ_BAABJT010000001.1"/>
</dbReference>
<name>A0A7G9SGC5_9SPHN</name>
<evidence type="ECO:0000256" key="5">
    <source>
        <dbReference type="ARBA" id="ARBA00023136"/>
    </source>
</evidence>
<accession>A0A7G9SGC5</accession>
<dbReference type="Proteomes" id="UP000515971">
    <property type="component" value="Chromosome"/>
</dbReference>
<proteinExistence type="inferred from homology"/>
<reference evidence="7 8" key="1">
    <citation type="submission" date="2020-08" db="EMBL/GenBank/DDBJ databases">
        <title>Genome sequence of Sphingomonas lutea KCTC 23642T.</title>
        <authorList>
            <person name="Hyun D.-W."/>
            <person name="Bae J.-W."/>
        </authorList>
    </citation>
    <scope>NUCLEOTIDE SEQUENCE [LARGE SCALE GENOMIC DNA]</scope>
    <source>
        <strain evidence="7 8">KCTC 23642</strain>
    </source>
</reference>
<feature type="transmembrane region" description="Helical" evidence="6">
    <location>
        <begin position="139"/>
        <end position="159"/>
    </location>
</feature>
<dbReference type="InterPro" id="IPR004307">
    <property type="entry name" value="TspO_MBR"/>
</dbReference>
<dbReference type="PIRSF" id="PIRSF005859">
    <property type="entry name" value="PBR"/>
    <property type="match status" value="1"/>
</dbReference>
<evidence type="ECO:0000256" key="2">
    <source>
        <dbReference type="ARBA" id="ARBA00007524"/>
    </source>
</evidence>
<keyword evidence="3 6" id="KW-0812">Transmembrane</keyword>
<feature type="transmembrane region" description="Helical" evidence="6">
    <location>
        <begin position="53"/>
        <end position="75"/>
    </location>
</feature>
<evidence type="ECO:0000256" key="3">
    <source>
        <dbReference type="ARBA" id="ARBA00022692"/>
    </source>
</evidence>
<gene>
    <name evidence="7" type="ORF">H9L13_09590</name>
</gene>
<evidence type="ECO:0000256" key="4">
    <source>
        <dbReference type="ARBA" id="ARBA00022989"/>
    </source>
</evidence>
<feature type="transmembrane region" description="Helical" evidence="6">
    <location>
        <begin position="87"/>
        <end position="106"/>
    </location>
</feature>
<evidence type="ECO:0000256" key="6">
    <source>
        <dbReference type="SAM" id="Phobius"/>
    </source>
</evidence>
<comment type="subcellular location">
    <subcellularLocation>
        <location evidence="1">Membrane</location>
        <topology evidence="1">Multi-pass membrane protein</topology>
    </subcellularLocation>
</comment>
<feature type="transmembrane region" description="Helical" evidence="6">
    <location>
        <begin position="112"/>
        <end position="132"/>
    </location>
</feature>
<dbReference type="FunFam" id="1.20.1260.100:FF:000001">
    <property type="entry name" value="translocator protein 2"/>
    <property type="match status" value="1"/>
</dbReference>
<keyword evidence="4 6" id="KW-1133">Transmembrane helix</keyword>
<dbReference type="PANTHER" id="PTHR10057">
    <property type="entry name" value="PERIPHERAL-TYPE BENZODIAZEPINE RECEPTOR"/>
    <property type="match status" value="1"/>
</dbReference>
<dbReference type="Gene3D" id="1.20.1260.100">
    <property type="entry name" value="TspO/MBR protein"/>
    <property type="match status" value="1"/>
</dbReference>
<dbReference type="Pfam" id="PF03073">
    <property type="entry name" value="TspO_MBR"/>
    <property type="match status" value="1"/>
</dbReference>
<keyword evidence="5 6" id="KW-0472">Membrane</keyword>